<dbReference type="GO" id="GO:0015129">
    <property type="term" value="F:lactate transmembrane transporter activity"/>
    <property type="evidence" value="ECO:0007669"/>
    <property type="project" value="UniProtKB-UniRule"/>
</dbReference>
<evidence type="ECO:0000256" key="5">
    <source>
        <dbReference type="ARBA" id="ARBA00022692"/>
    </source>
</evidence>
<protein>
    <recommendedName>
        <fullName evidence="8">L-lactate permease</fullName>
    </recommendedName>
</protein>
<proteinExistence type="inferred from homology"/>
<dbReference type="EMBL" id="AL157959">
    <property type="protein sequence ID" value="CAM09078.1"/>
    <property type="molecule type" value="Genomic_DNA"/>
</dbReference>
<dbReference type="PANTHER" id="PTHR30003">
    <property type="entry name" value="L-LACTATE PERMEASE"/>
    <property type="match status" value="1"/>
</dbReference>
<dbReference type="GO" id="GO:0015295">
    <property type="term" value="F:solute:proton symporter activity"/>
    <property type="evidence" value="ECO:0007669"/>
    <property type="project" value="TreeGrafter"/>
</dbReference>
<keyword evidence="5 8" id="KW-0812">Transmembrane</keyword>
<evidence type="ECO:0000256" key="7">
    <source>
        <dbReference type="ARBA" id="ARBA00023136"/>
    </source>
</evidence>
<dbReference type="EnsemblBacteria" id="CAM09078">
    <property type="protein sequence ID" value="CAM09078"/>
    <property type="gene ID" value="NMA1966"/>
</dbReference>
<feature type="transmembrane region" description="Helical" evidence="8">
    <location>
        <begin position="67"/>
        <end position="91"/>
    </location>
</feature>
<evidence type="ECO:0000256" key="3">
    <source>
        <dbReference type="ARBA" id="ARBA00022448"/>
    </source>
</evidence>
<comment type="subcellular location">
    <subcellularLocation>
        <location evidence="8">Cell inner membrane</location>
        <topology evidence="8">Multi-pass membrane protein</topology>
    </subcellularLocation>
    <subcellularLocation>
        <location evidence="1">Cell membrane</location>
        <topology evidence="1">Multi-pass membrane protein</topology>
    </subcellularLocation>
</comment>
<evidence type="ECO:0000256" key="4">
    <source>
        <dbReference type="ARBA" id="ARBA00022475"/>
    </source>
</evidence>
<comment type="caution">
    <text evidence="8">Lacks conserved residue(s) required for the propagation of feature annotation.</text>
</comment>
<keyword evidence="6 8" id="KW-1133">Transmembrane helix</keyword>
<keyword evidence="4" id="KW-1003">Cell membrane</keyword>
<dbReference type="Proteomes" id="UP000000626">
    <property type="component" value="Chromosome"/>
</dbReference>
<keyword evidence="8" id="KW-0997">Cell inner membrane</keyword>
<name>A0A0U1RK26_NEIMA</name>
<evidence type="ECO:0000256" key="6">
    <source>
        <dbReference type="ARBA" id="ARBA00022989"/>
    </source>
</evidence>
<comment type="similarity">
    <text evidence="2 8">Belongs to the lactate permease family.</text>
</comment>
<dbReference type="PANTHER" id="PTHR30003:SF0">
    <property type="entry name" value="GLYCOLATE PERMEASE GLCA-RELATED"/>
    <property type="match status" value="1"/>
</dbReference>
<evidence type="ECO:0000256" key="2">
    <source>
        <dbReference type="ARBA" id="ARBA00010100"/>
    </source>
</evidence>
<dbReference type="AlphaFoldDB" id="A0A0U1RK26"/>
<dbReference type="Pfam" id="PF02652">
    <property type="entry name" value="Lactate_perm"/>
    <property type="match status" value="1"/>
</dbReference>
<dbReference type="GO" id="GO:0005886">
    <property type="term" value="C:plasma membrane"/>
    <property type="evidence" value="ECO:0007669"/>
    <property type="project" value="UniProtKB-SubCell"/>
</dbReference>
<dbReference type="HOGENOM" id="CLU_184451_0_0_4"/>
<gene>
    <name evidence="9" type="ordered locus">NMA1966</name>
</gene>
<evidence type="ECO:0000256" key="8">
    <source>
        <dbReference type="RuleBase" id="RU365092"/>
    </source>
</evidence>
<evidence type="ECO:0000313" key="9">
    <source>
        <dbReference type="EMBL" id="CAM09078.1"/>
    </source>
</evidence>
<sequence>MQRCFNWFDHYCRRLEKYFRRCSIMETWVQNYTAIGGSLYLTAAAALLPIVFFFAALTVLKLKGYQAGLYTLLIALAVAVFGFGMPASMAVSSLPPQPH</sequence>
<keyword evidence="3 8" id="KW-0813">Transport</keyword>
<dbReference type="KEGG" id="nma:NMA1966"/>
<organism evidence="9 10">
    <name type="scientific">Neisseria meningitidis serogroup A / serotype 4A (strain DSM 15465 / Z2491)</name>
    <dbReference type="NCBI Taxonomy" id="122587"/>
    <lineage>
        <taxon>Bacteria</taxon>
        <taxon>Pseudomonadati</taxon>
        <taxon>Pseudomonadota</taxon>
        <taxon>Betaproteobacteria</taxon>
        <taxon>Neisseriales</taxon>
        <taxon>Neisseriaceae</taxon>
        <taxon>Neisseria</taxon>
    </lineage>
</organism>
<feature type="transmembrane region" description="Helical" evidence="8">
    <location>
        <begin position="39"/>
        <end position="60"/>
    </location>
</feature>
<accession>A0A0U1RK26</accession>
<evidence type="ECO:0000313" key="10">
    <source>
        <dbReference type="Proteomes" id="UP000000626"/>
    </source>
</evidence>
<keyword evidence="7 8" id="KW-0472">Membrane</keyword>
<comment type="function">
    <text evidence="8">Uptake of L-lactate across the membrane. Can also transport D-lactate and glycolate.</text>
</comment>
<reference evidence="9 10" key="1">
    <citation type="journal article" date="2000" name="Nature">
        <title>Complete DNA sequence of a serogroup A strain of Neisseria meningitidis Z2491.</title>
        <authorList>
            <person name="Parkhill J."/>
            <person name="Achtman M."/>
            <person name="James K.D."/>
            <person name="Bentley S.D."/>
            <person name="Churcher C."/>
            <person name="Klee S.R."/>
            <person name="Morelli G."/>
            <person name="Basham D."/>
            <person name="Brown D."/>
            <person name="Chillingworth T."/>
            <person name="Davies R.M."/>
            <person name="Davis P."/>
            <person name="Devlin K."/>
            <person name="Feltwell T."/>
            <person name="Hamlin N."/>
            <person name="Holroyd S."/>
            <person name="Jagels K."/>
            <person name="Leather S."/>
            <person name="Moule S."/>
            <person name="Mungall K."/>
            <person name="Quail M.A."/>
            <person name="Rajandream M.A."/>
            <person name="Rutherford K.M."/>
            <person name="Simmonds M."/>
            <person name="Skelton J."/>
            <person name="Whitehead S."/>
            <person name="Spratt B.G."/>
            <person name="Barrell B.G."/>
        </authorList>
    </citation>
    <scope>NUCLEOTIDE SEQUENCE [LARGE SCALE GENOMIC DNA]</scope>
    <source>
        <strain evidence="10">DSM 15465 / Z2491</strain>
    </source>
</reference>
<dbReference type="InterPro" id="IPR003804">
    <property type="entry name" value="Lactate_perm"/>
</dbReference>
<evidence type="ECO:0000256" key="1">
    <source>
        <dbReference type="ARBA" id="ARBA00004651"/>
    </source>
</evidence>